<organism evidence="4">
    <name type="scientific">Schistocephalus solidus</name>
    <name type="common">Tapeworm</name>
    <dbReference type="NCBI Taxonomy" id="70667"/>
    <lineage>
        <taxon>Eukaryota</taxon>
        <taxon>Metazoa</taxon>
        <taxon>Spiralia</taxon>
        <taxon>Lophotrochozoa</taxon>
        <taxon>Platyhelminthes</taxon>
        <taxon>Cestoda</taxon>
        <taxon>Eucestoda</taxon>
        <taxon>Diphyllobothriidea</taxon>
        <taxon>Diphyllobothriidae</taxon>
        <taxon>Schistocephalus</taxon>
    </lineage>
</organism>
<dbReference type="AlphaFoldDB" id="A0A183T7A6"/>
<feature type="compositionally biased region" description="Low complexity" evidence="1">
    <location>
        <begin position="250"/>
        <end position="260"/>
    </location>
</feature>
<reference evidence="4" key="1">
    <citation type="submission" date="2016-06" db="UniProtKB">
        <authorList>
            <consortium name="WormBaseParasite"/>
        </authorList>
    </citation>
    <scope>IDENTIFICATION</scope>
</reference>
<proteinExistence type="predicted"/>
<name>A0A183T7A6_SCHSO</name>
<feature type="region of interest" description="Disordered" evidence="1">
    <location>
        <begin position="191"/>
        <end position="270"/>
    </location>
</feature>
<accession>A0A183T7A6</accession>
<evidence type="ECO:0000313" key="3">
    <source>
        <dbReference type="Proteomes" id="UP000275846"/>
    </source>
</evidence>
<evidence type="ECO:0000313" key="2">
    <source>
        <dbReference type="EMBL" id="VDL98739.1"/>
    </source>
</evidence>
<feature type="compositionally biased region" description="Polar residues" evidence="1">
    <location>
        <begin position="230"/>
        <end position="243"/>
    </location>
</feature>
<dbReference type="Proteomes" id="UP000275846">
    <property type="component" value="Unassembled WGS sequence"/>
</dbReference>
<dbReference type="WBParaSite" id="SSLN_0001281601-mRNA-1">
    <property type="protein sequence ID" value="SSLN_0001281601-mRNA-1"/>
    <property type="gene ID" value="SSLN_0001281601"/>
</dbReference>
<evidence type="ECO:0000313" key="4">
    <source>
        <dbReference type="WBParaSite" id="SSLN_0001281601-mRNA-1"/>
    </source>
</evidence>
<evidence type="ECO:0000256" key="1">
    <source>
        <dbReference type="SAM" id="MobiDB-lite"/>
    </source>
</evidence>
<reference evidence="2 3" key="2">
    <citation type="submission" date="2018-11" db="EMBL/GenBank/DDBJ databases">
        <authorList>
            <consortium name="Pathogen Informatics"/>
        </authorList>
    </citation>
    <scope>NUCLEOTIDE SEQUENCE [LARGE SCALE GENOMIC DNA]</scope>
    <source>
        <strain evidence="2 3">NST_G2</strain>
    </source>
</reference>
<protein>
    <submittedName>
        <fullName evidence="4">UDENN domain-containing protein</fullName>
    </submittedName>
</protein>
<keyword evidence="3" id="KW-1185">Reference proteome</keyword>
<sequence length="420" mass="46890">MRFGVVFCLPLADHTDNLDYCHQEVAIEDLLSYSDLFRHSLRPGDNALTPAILLHPHHMTDQTADLEPPFAGEPYVLTRVESGFEQRFPEPAPDEKCSSLLVQVLTEGHSRERPRCCEIPLGCALWIPPNRAAALRADGSHFYGPPKFRAISPYYESKEALCIHGAPKRRPSSREKFRSAAVVSGGDCDYTKGESSQQDSDCEAETGFASPTMLKSKRRSWKSEHPLEKSMNSALFRSESMSAVNHRGKSQSSSRVSSSQEKSKRPPWKYWGRSQIPDILDPPVFEPYQPMKTFGPSRLVNNDASGEWLSAHFVKVNNSVEFQSAQNDSSRVYAALQQIQPLPSKLNNGGGVIRSESCGNMEKGNDLEDINVLEGSLEGNEDGLTGIPLRDLYRQRIAKNLKETKANWRKKPGIKSVKSQ</sequence>
<dbReference type="OrthoDB" id="6241467at2759"/>
<dbReference type="EMBL" id="UYSU01037202">
    <property type="protein sequence ID" value="VDL98739.1"/>
    <property type="molecule type" value="Genomic_DNA"/>
</dbReference>
<gene>
    <name evidence="2" type="ORF">SSLN_LOCUS12354</name>
</gene>